<keyword evidence="10" id="KW-1185">Reference proteome</keyword>
<proteinExistence type="inferred from homology"/>
<dbReference type="InterPro" id="IPR017972">
    <property type="entry name" value="Cyt_P450_CS"/>
</dbReference>
<keyword evidence="7" id="KW-0560">Oxidoreductase</keyword>
<dbReference type="GO" id="GO:0016020">
    <property type="term" value="C:membrane"/>
    <property type="evidence" value="ECO:0007669"/>
    <property type="project" value="UniProtKB-SubCell"/>
</dbReference>
<dbReference type="EMBL" id="JBBNAG010000006">
    <property type="protein sequence ID" value="KAK9125442.1"/>
    <property type="molecule type" value="Genomic_DNA"/>
</dbReference>
<name>A0AAP0J0N4_9MAGN</name>
<dbReference type="InterPro" id="IPR001128">
    <property type="entry name" value="Cyt_P450"/>
</dbReference>
<keyword evidence="6 7" id="KW-0408">Iron</keyword>
<dbReference type="AlphaFoldDB" id="A0AAP0J0N4"/>
<dbReference type="SUPFAM" id="SSF48264">
    <property type="entry name" value="Cytochrome P450"/>
    <property type="match status" value="1"/>
</dbReference>
<comment type="caution">
    <text evidence="9">The sequence shown here is derived from an EMBL/GenBank/DDBJ whole genome shotgun (WGS) entry which is preliminary data.</text>
</comment>
<gene>
    <name evidence="9" type="ORF">Scep_014288</name>
</gene>
<organism evidence="9 10">
    <name type="scientific">Stephania cephalantha</name>
    <dbReference type="NCBI Taxonomy" id="152367"/>
    <lineage>
        <taxon>Eukaryota</taxon>
        <taxon>Viridiplantae</taxon>
        <taxon>Streptophyta</taxon>
        <taxon>Embryophyta</taxon>
        <taxon>Tracheophyta</taxon>
        <taxon>Spermatophyta</taxon>
        <taxon>Magnoliopsida</taxon>
        <taxon>Ranunculales</taxon>
        <taxon>Menispermaceae</taxon>
        <taxon>Menispermoideae</taxon>
        <taxon>Cissampelideae</taxon>
        <taxon>Stephania</taxon>
    </lineage>
</organism>
<comment type="subcellular location">
    <subcellularLocation>
        <location evidence="1">Membrane</location>
        <topology evidence="1">Single-pass membrane protein</topology>
    </subcellularLocation>
</comment>
<keyword evidence="3 6" id="KW-0479">Metal-binding</keyword>
<dbReference type="PANTHER" id="PTHR24298:SF204">
    <property type="entry name" value="CYTOCHROME P450, FAMILY 712, SUBFAMILY A, POLYPEPTIDE 1"/>
    <property type="match status" value="1"/>
</dbReference>
<dbReference type="GO" id="GO:0016709">
    <property type="term" value="F:oxidoreductase activity, acting on paired donors, with incorporation or reduction of molecular oxygen, NAD(P)H as one donor, and incorporation of one atom of oxygen"/>
    <property type="evidence" value="ECO:0007669"/>
    <property type="project" value="TreeGrafter"/>
</dbReference>
<evidence type="ECO:0000256" key="8">
    <source>
        <dbReference type="SAM" id="Phobius"/>
    </source>
</evidence>
<dbReference type="PROSITE" id="PS00086">
    <property type="entry name" value="CYTOCHROME_P450"/>
    <property type="match status" value="1"/>
</dbReference>
<comment type="cofactor">
    <cofactor evidence="6">
        <name>heme</name>
        <dbReference type="ChEBI" id="CHEBI:30413"/>
    </cofactor>
</comment>
<feature type="binding site" description="axial binding residue" evidence="6">
    <location>
        <position position="429"/>
    </location>
    <ligand>
        <name>heme</name>
        <dbReference type="ChEBI" id="CHEBI:30413"/>
    </ligand>
    <ligandPart>
        <name>Fe</name>
        <dbReference type="ChEBI" id="CHEBI:18248"/>
    </ligandPart>
</feature>
<dbReference type="InterPro" id="IPR051103">
    <property type="entry name" value="Plant_metabolite_P450s"/>
</dbReference>
<evidence type="ECO:0000256" key="3">
    <source>
        <dbReference type="ARBA" id="ARBA00022723"/>
    </source>
</evidence>
<dbReference type="InterPro" id="IPR036396">
    <property type="entry name" value="Cyt_P450_sf"/>
</dbReference>
<keyword evidence="2 8" id="KW-0812">Transmembrane</keyword>
<evidence type="ECO:0000313" key="10">
    <source>
        <dbReference type="Proteomes" id="UP001419268"/>
    </source>
</evidence>
<evidence type="ECO:0000256" key="7">
    <source>
        <dbReference type="RuleBase" id="RU000461"/>
    </source>
</evidence>
<keyword evidence="6 7" id="KW-0349">Heme</keyword>
<evidence type="ECO:0000313" key="9">
    <source>
        <dbReference type="EMBL" id="KAK9125442.1"/>
    </source>
</evidence>
<dbReference type="GO" id="GO:0044550">
    <property type="term" value="P:secondary metabolite biosynthetic process"/>
    <property type="evidence" value="ECO:0007669"/>
    <property type="project" value="UniProtKB-ARBA"/>
</dbReference>
<dbReference type="InterPro" id="IPR002401">
    <property type="entry name" value="Cyt_P450_E_grp-I"/>
</dbReference>
<accession>A0AAP0J0N4</accession>
<sequence length="490" mass="56018">MVTTDGTLLSFICLIYSFLIVSLLKKKAKLRPDIKHPPSPPAVPFIGHLHHLSPVIHKSFHRLAQQFGPLIRLRIGASSCVVASSAVVAKEIMKTHESLFTSRPKFGTPNYDIYDGYSFITVEYGHYWRFMKKLCMTQLLSSLQLDRFIHVRREETRKLLKSLVKSSKEGVAVDLGAELMRMLNNVICRMVMRARCSDSNNEAEECRKFGHGGFRTCWEIKKIVKLMKRFDKLVEEVMEEHEKKMKDGVRDAKDMMDVLLDIHHDQNSETKGIKNFIFEMFIAGTETSSTALQWAIAELINNPIVLRKLREEIKSSVGTSRIVQESDVPNLPYLQAIVKETLRLHTPAPLILRRCSEDCKINGFDVPKDTRVLINAYSVMRDPLHWKEPDMFTPERFQRDAEENIGQHQMDMKGLHLHYIPFGSGKRGCPGASLALTAIHGTLATLAQCFDFQVDNEGIDRTIDMEEGTRFTAAMKKPLICYPILRFRPL</sequence>
<keyword evidence="4 8" id="KW-1133">Transmembrane helix</keyword>
<evidence type="ECO:0000256" key="4">
    <source>
        <dbReference type="ARBA" id="ARBA00022989"/>
    </source>
</evidence>
<dbReference type="PANTHER" id="PTHR24298">
    <property type="entry name" value="FLAVONOID 3'-MONOOXYGENASE-RELATED"/>
    <property type="match status" value="1"/>
</dbReference>
<dbReference type="Pfam" id="PF00067">
    <property type="entry name" value="p450"/>
    <property type="match status" value="1"/>
</dbReference>
<evidence type="ECO:0000256" key="2">
    <source>
        <dbReference type="ARBA" id="ARBA00022692"/>
    </source>
</evidence>
<dbReference type="Proteomes" id="UP001419268">
    <property type="component" value="Unassembled WGS sequence"/>
</dbReference>
<evidence type="ECO:0000256" key="5">
    <source>
        <dbReference type="ARBA" id="ARBA00023136"/>
    </source>
</evidence>
<dbReference type="PRINTS" id="PR00463">
    <property type="entry name" value="EP450I"/>
</dbReference>
<comment type="similarity">
    <text evidence="7">Belongs to the cytochrome P450 family.</text>
</comment>
<dbReference type="Gene3D" id="1.10.630.10">
    <property type="entry name" value="Cytochrome P450"/>
    <property type="match status" value="1"/>
</dbReference>
<dbReference type="GO" id="GO:0020037">
    <property type="term" value="F:heme binding"/>
    <property type="evidence" value="ECO:0007669"/>
    <property type="project" value="InterPro"/>
</dbReference>
<dbReference type="PRINTS" id="PR00385">
    <property type="entry name" value="P450"/>
</dbReference>
<keyword evidence="7" id="KW-0503">Monooxygenase</keyword>
<evidence type="ECO:0008006" key="11">
    <source>
        <dbReference type="Google" id="ProtNLM"/>
    </source>
</evidence>
<evidence type="ECO:0000256" key="6">
    <source>
        <dbReference type="PIRSR" id="PIRSR602401-1"/>
    </source>
</evidence>
<feature type="transmembrane region" description="Helical" evidence="8">
    <location>
        <begin position="6"/>
        <end position="24"/>
    </location>
</feature>
<reference evidence="9 10" key="1">
    <citation type="submission" date="2024-01" db="EMBL/GenBank/DDBJ databases">
        <title>Genome assemblies of Stephania.</title>
        <authorList>
            <person name="Yang L."/>
        </authorList>
    </citation>
    <scope>NUCLEOTIDE SEQUENCE [LARGE SCALE GENOMIC DNA]</scope>
    <source>
        <strain evidence="9">JXDWG</strain>
        <tissue evidence="9">Leaf</tissue>
    </source>
</reference>
<dbReference type="GO" id="GO:0005506">
    <property type="term" value="F:iron ion binding"/>
    <property type="evidence" value="ECO:0007669"/>
    <property type="project" value="InterPro"/>
</dbReference>
<keyword evidence="5 8" id="KW-0472">Membrane</keyword>
<protein>
    <recommendedName>
        <fullName evidence="11">Cytochrome P450</fullName>
    </recommendedName>
</protein>
<evidence type="ECO:0000256" key="1">
    <source>
        <dbReference type="ARBA" id="ARBA00004167"/>
    </source>
</evidence>